<protein>
    <submittedName>
        <fullName evidence="1">Uncharacterized protein</fullName>
    </submittedName>
</protein>
<dbReference type="Gramene" id="Mp3g17310.1">
    <property type="protein sequence ID" value="Mp3g17310.1.cds1"/>
    <property type="gene ID" value="Mp3g17310"/>
</dbReference>
<evidence type="ECO:0000313" key="1">
    <source>
        <dbReference type="EMBL" id="PTQ40570.1"/>
    </source>
</evidence>
<organism evidence="1 2">
    <name type="scientific">Marchantia polymorpha</name>
    <name type="common">Common liverwort</name>
    <name type="synonym">Marchantia aquatica</name>
    <dbReference type="NCBI Taxonomy" id="3197"/>
    <lineage>
        <taxon>Eukaryota</taxon>
        <taxon>Viridiplantae</taxon>
        <taxon>Streptophyta</taxon>
        <taxon>Embryophyta</taxon>
        <taxon>Marchantiophyta</taxon>
        <taxon>Marchantiopsida</taxon>
        <taxon>Marchantiidae</taxon>
        <taxon>Marchantiales</taxon>
        <taxon>Marchantiaceae</taxon>
        <taxon>Marchantia</taxon>
    </lineage>
</organism>
<gene>
    <name evidence="1" type="ORF">MARPO_0039s0063</name>
</gene>
<reference evidence="2" key="1">
    <citation type="journal article" date="2017" name="Cell">
        <title>Insights into land plant evolution garnered from the Marchantia polymorpha genome.</title>
        <authorList>
            <person name="Bowman J.L."/>
            <person name="Kohchi T."/>
            <person name="Yamato K.T."/>
            <person name="Jenkins J."/>
            <person name="Shu S."/>
            <person name="Ishizaki K."/>
            <person name="Yamaoka S."/>
            <person name="Nishihama R."/>
            <person name="Nakamura Y."/>
            <person name="Berger F."/>
            <person name="Adam C."/>
            <person name="Aki S.S."/>
            <person name="Althoff F."/>
            <person name="Araki T."/>
            <person name="Arteaga-Vazquez M.A."/>
            <person name="Balasubrmanian S."/>
            <person name="Barry K."/>
            <person name="Bauer D."/>
            <person name="Boehm C.R."/>
            <person name="Briginshaw L."/>
            <person name="Caballero-Perez J."/>
            <person name="Catarino B."/>
            <person name="Chen F."/>
            <person name="Chiyoda S."/>
            <person name="Chovatia M."/>
            <person name="Davies K.M."/>
            <person name="Delmans M."/>
            <person name="Demura T."/>
            <person name="Dierschke T."/>
            <person name="Dolan L."/>
            <person name="Dorantes-Acosta A.E."/>
            <person name="Eklund D.M."/>
            <person name="Florent S.N."/>
            <person name="Flores-Sandoval E."/>
            <person name="Fujiyama A."/>
            <person name="Fukuzawa H."/>
            <person name="Galik B."/>
            <person name="Grimanelli D."/>
            <person name="Grimwood J."/>
            <person name="Grossniklaus U."/>
            <person name="Hamada T."/>
            <person name="Haseloff J."/>
            <person name="Hetherington A.J."/>
            <person name="Higo A."/>
            <person name="Hirakawa Y."/>
            <person name="Hundley H.N."/>
            <person name="Ikeda Y."/>
            <person name="Inoue K."/>
            <person name="Inoue S.I."/>
            <person name="Ishida S."/>
            <person name="Jia Q."/>
            <person name="Kakita M."/>
            <person name="Kanazawa T."/>
            <person name="Kawai Y."/>
            <person name="Kawashima T."/>
            <person name="Kennedy M."/>
            <person name="Kinose K."/>
            <person name="Kinoshita T."/>
            <person name="Kohara Y."/>
            <person name="Koide E."/>
            <person name="Komatsu K."/>
            <person name="Kopischke S."/>
            <person name="Kubo M."/>
            <person name="Kyozuka J."/>
            <person name="Lagercrantz U."/>
            <person name="Lin S.S."/>
            <person name="Lindquist E."/>
            <person name="Lipzen A.M."/>
            <person name="Lu C.W."/>
            <person name="De Luna E."/>
            <person name="Martienssen R.A."/>
            <person name="Minamino N."/>
            <person name="Mizutani M."/>
            <person name="Mizutani M."/>
            <person name="Mochizuki N."/>
            <person name="Monte I."/>
            <person name="Mosher R."/>
            <person name="Nagasaki H."/>
            <person name="Nakagami H."/>
            <person name="Naramoto S."/>
            <person name="Nishitani K."/>
            <person name="Ohtani M."/>
            <person name="Okamoto T."/>
            <person name="Okumura M."/>
            <person name="Phillips J."/>
            <person name="Pollak B."/>
            <person name="Reinders A."/>
            <person name="Rovekamp M."/>
            <person name="Sano R."/>
            <person name="Sawa S."/>
            <person name="Schmid M.W."/>
            <person name="Shirakawa M."/>
            <person name="Solano R."/>
            <person name="Spunde A."/>
            <person name="Suetsugu N."/>
            <person name="Sugano S."/>
            <person name="Sugiyama A."/>
            <person name="Sun R."/>
            <person name="Suzuki Y."/>
            <person name="Takenaka M."/>
            <person name="Takezawa D."/>
            <person name="Tomogane H."/>
            <person name="Tsuzuki M."/>
            <person name="Ueda T."/>
            <person name="Umeda M."/>
            <person name="Ward J.M."/>
            <person name="Watanabe Y."/>
            <person name="Yazaki K."/>
            <person name="Yokoyama R."/>
            <person name="Yoshitake Y."/>
            <person name="Yotsui I."/>
            <person name="Zachgo S."/>
            <person name="Schmutz J."/>
        </authorList>
    </citation>
    <scope>NUCLEOTIDE SEQUENCE [LARGE SCALE GENOMIC DNA]</scope>
    <source>
        <strain evidence="2">Tak-1</strain>
    </source>
</reference>
<evidence type="ECO:0000313" key="2">
    <source>
        <dbReference type="Proteomes" id="UP000244005"/>
    </source>
</evidence>
<name>A0A2R6X393_MARPO</name>
<dbReference type="Proteomes" id="UP000244005">
    <property type="component" value="Unassembled WGS sequence"/>
</dbReference>
<keyword evidence="2" id="KW-1185">Reference proteome</keyword>
<dbReference type="EMBL" id="KZ772711">
    <property type="protein sequence ID" value="PTQ40570.1"/>
    <property type="molecule type" value="Genomic_DNA"/>
</dbReference>
<sequence length="121" mass="13675">MATDSSSDFFRSWGNAAQIESRTNEENSLHKTCTSATTPKNLYGNMLRKLQLDINNYPHRMLTQELQKLPSSTMKISYTICPISEKGPKGLETTQNYEKNLSLIVVRPKLRLVANALSKPE</sequence>
<accession>A0A2R6X393</accession>
<dbReference type="AlphaFoldDB" id="A0A2R6X393"/>
<proteinExistence type="predicted"/>